<dbReference type="InterPro" id="IPR024567">
    <property type="entry name" value="RNase_HII/HIII_dom"/>
</dbReference>
<protein>
    <recommendedName>
        <fullName evidence="12">Ribonuclease</fullName>
        <ecNumber evidence="12">3.1.26.4</ecNumber>
    </recommendedName>
</protein>
<dbReference type="SUPFAM" id="SSF53098">
    <property type="entry name" value="Ribonuclease H-like"/>
    <property type="match status" value="1"/>
</dbReference>
<dbReference type="GO" id="GO:0046872">
    <property type="term" value="F:metal ion binding"/>
    <property type="evidence" value="ECO:0007669"/>
    <property type="project" value="UniProtKB-KW"/>
</dbReference>
<comment type="subcellular location">
    <subcellularLocation>
        <location evidence="3">Cytoplasm</location>
    </subcellularLocation>
</comment>
<keyword evidence="5" id="KW-0963">Cytoplasm</keyword>
<dbReference type="EMBL" id="CAMXCT030000759">
    <property type="protein sequence ID" value="CAL4770241.1"/>
    <property type="molecule type" value="Genomic_DNA"/>
</dbReference>
<dbReference type="CDD" id="cd07182">
    <property type="entry name" value="RNase_HII_bacteria_HII_like"/>
    <property type="match status" value="1"/>
</dbReference>
<keyword evidence="6 11" id="KW-0540">Nuclease</keyword>
<dbReference type="PANTHER" id="PTHR10954">
    <property type="entry name" value="RIBONUCLEASE H2 SUBUNIT A"/>
    <property type="match status" value="1"/>
</dbReference>
<dbReference type="EMBL" id="CAMXCT010000759">
    <property type="protein sequence ID" value="CAI3982929.1"/>
    <property type="molecule type" value="Genomic_DNA"/>
</dbReference>
<reference evidence="15" key="1">
    <citation type="submission" date="2022-10" db="EMBL/GenBank/DDBJ databases">
        <authorList>
            <person name="Chen Y."/>
            <person name="Dougan E. K."/>
            <person name="Chan C."/>
            <person name="Rhodes N."/>
            <person name="Thang M."/>
        </authorList>
    </citation>
    <scope>NUCLEOTIDE SEQUENCE</scope>
</reference>
<feature type="domain" description="RNase H type-2" evidence="14">
    <location>
        <begin position="30"/>
        <end position="293"/>
    </location>
</feature>
<evidence type="ECO:0000256" key="12">
    <source>
        <dbReference type="RuleBase" id="RU003515"/>
    </source>
</evidence>
<dbReference type="InterPro" id="IPR001352">
    <property type="entry name" value="RNase_HII/HIII"/>
</dbReference>
<dbReference type="AlphaFoldDB" id="A0A9P1C0M0"/>
<feature type="compositionally biased region" description="Basic residues" evidence="13">
    <location>
        <begin position="310"/>
        <end position="328"/>
    </location>
</feature>
<feature type="binding site" evidence="11">
    <location>
        <position position="37"/>
    </location>
    <ligand>
        <name>a divalent metal cation</name>
        <dbReference type="ChEBI" id="CHEBI:60240"/>
    </ligand>
</feature>
<dbReference type="Proteomes" id="UP001152797">
    <property type="component" value="Unassembled WGS sequence"/>
</dbReference>
<comment type="similarity">
    <text evidence="4 12">Belongs to the RNase HII family.</text>
</comment>
<dbReference type="GO" id="GO:0032299">
    <property type="term" value="C:ribonuclease H2 complex"/>
    <property type="evidence" value="ECO:0007669"/>
    <property type="project" value="TreeGrafter"/>
</dbReference>
<dbReference type="GO" id="GO:0005737">
    <property type="term" value="C:cytoplasm"/>
    <property type="evidence" value="ECO:0007669"/>
    <property type="project" value="UniProtKB-SubCell"/>
</dbReference>
<dbReference type="PROSITE" id="PS51975">
    <property type="entry name" value="RNASE_H_2"/>
    <property type="match status" value="1"/>
</dbReference>
<dbReference type="GO" id="GO:0043137">
    <property type="term" value="P:DNA replication, removal of RNA primer"/>
    <property type="evidence" value="ECO:0007669"/>
    <property type="project" value="TreeGrafter"/>
</dbReference>
<feature type="region of interest" description="Disordered" evidence="13">
    <location>
        <begin position="300"/>
        <end position="328"/>
    </location>
</feature>
<evidence type="ECO:0000256" key="1">
    <source>
        <dbReference type="ARBA" id="ARBA00000077"/>
    </source>
</evidence>
<dbReference type="InterPro" id="IPR036397">
    <property type="entry name" value="RNaseH_sf"/>
</dbReference>
<keyword evidence="8 11" id="KW-0255">Endonuclease</keyword>
<evidence type="ECO:0000256" key="7">
    <source>
        <dbReference type="ARBA" id="ARBA00022723"/>
    </source>
</evidence>
<evidence type="ECO:0000313" key="16">
    <source>
        <dbReference type="EMBL" id="CAL4770241.1"/>
    </source>
</evidence>
<name>A0A9P1C0M0_9DINO</name>
<gene>
    <name evidence="15" type="ORF">C1SCF055_LOCUS10586</name>
</gene>
<dbReference type="Pfam" id="PF01351">
    <property type="entry name" value="RNase_HII"/>
    <property type="match status" value="2"/>
</dbReference>
<dbReference type="GO" id="GO:0006298">
    <property type="term" value="P:mismatch repair"/>
    <property type="evidence" value="ECO:0007669"/>
    <property type="project" value="TreeGrafter"/>
</dbReference>
<organism evidence="15">
    <name type="scientific">Cladocopium goreaui</name>
    <dbReference type="NCBI Taxonomy" id="2562237"/>
    <lineage>
        <taxon>Eukaryota</taxon>
        <taxon>Sar</taxon>
        <taxon>Alveolata</taxon>
        <taxon>Dinophyceae</taxon>
        <taxon>Suessiales</taxon>
        <taxon>Symbiodiniaceae</taxon>
        <taxon>Cladocopium</taxon>
    </lineage>
</organism>
<dbReference type="PANTHER" id="PTHR10954:SF23">
    <property type="entry name" value="RIBONUCLEASE"/>
    <property type="match status" value="1"/>
</dbReference>
<dbReference type="Gene3D" id="3.30.420.10">
    <property type="entry name" value="Ribonuclease H-like superfamily/Ribonuclease H"/>
    <property type="match status" value="1"/>
</dbReference>
<evidence type="ECO:0000256" key="3">
    <source>
        <dbReference type="ARBA" id="ARBA00004496"/>
    </source>
</evidence>
<reference evidence="16 17" key="2">
    <citation type="submission" date="2024-05" db="EMBL/GenBank/DDBJ databases">
        <authorList>
            <person name="Chen Y."/>
            <person name="Shah S."/>
            <person name="Dougan E. K."/>
            <person name="Thang M."/>
            <person name="Chan C."/>
        </authorList>
    </citation>
    <scope>NUCLEOTIDE SEQUENCE [LARGE SCALE GENOMIC DNA]</scope>
</reference>
<evidence type="ECO:0000313" key="15">
    <source>
        <dbReference type="EMBL" id="CAI3982929.1"/>
    </source>
</evidence>
<comment type="cofactor">
    <cofactor evidence="11">
        <name>Mn(2+)</name>
        <dbReference type="ChEBI" id="CHEBI:29035"/>
    </cofactor>
    <cofactor evidence="11">
        <name>Mg(2+)</name>
        <dbReference type="ChEBI" id="CHEBI:18420"/>
    </cofactor>
    <text evidence="11">Manganese or magnesium. Binds 1 divalent metal ion per monomer in the absence of substrate. May bind a second metal ion after substrate binding.</text>
</comment>
<comment type="function">
    <text evidence="2 12">Endonuclease that specifically degrades the RNA of RNA-DNA hybrids.</text>
</comment>
<evidence type="ECO:0000256" key="11">
    <source>
        <dbReference type="PROSITE-ProRule" id="PRU01319"/>
    </source>
</evidence>
<feature type="compositionally biased region" description="Low complexity" evidence="13">
    <location>
        <begin position="300"/>
        <end position="309"/>
    </location>
</feature>
<dbReference type="HAMAP" id="MF_00052_B">
    <property type="entry name" value="RNase_HII_B"/>
    <property type="match status" value="1"/>
</dbReference>
<dbReference type="InterPro" id="IPR022898">
    <property type="entry name" value="RNase_HII"/>
</dbReference>
<feature type="binding site" evidence="11">
    <location>
        <position position="36"/>
    </location>
    <ligand>
        <name>a divalent metal cation</name>
        <dbReference type="ChEBI" id="CHEBI:60240"/>
    </ligand>
</feature>
<sequence length="328" mass="36013">MGCVQRDKDVGSVGSVGLDSWERPLWRETRVVCGVDEAGRGPLAGPVVAAAFAVLSPDSEVLELLSRVNDSKQLAEQQREELYQELTDEKFLHRTVWAVAESSAADIDACNILQASLSAMARAVEALKVPDQELHVLVDGCNRPPELLADGEKWTRMSQRDIEAAKNQRKLSQFFSKKSKSEKSELGEMETDDMKDMKDVDVKHVKRCRPKKVDAVIEGDGRVPSISAASIIAKVHRDRLMEGLDKEYPAYGFKAHKGYGTEAHMQAIREHGVCIEHRKSFAPIRQALEKQSDISAFGAATNATSATSSKPKKTPSKGTKKTGLKAKG</sequence>
<evidence type="ECO:0000256" key="8">
    <source>
        <dbReference type="ARBA" id="ARBA00022759"/>
    </source>
</evidence>
<keyword evidence="17" id="KW-1185">Reference proteome</keyword>
<feature type="binding site" evidence="11">
    <location>
        <position position="139"/>
    </location>
    <ligand>
        <name>a divalent metal cation</name>
        <dbReference type="ChEBI" id="CHEBI:60240"/>
    </ligand>
</feature>
<dbReference type="EC" id="3.1.26.4" evidence="12"/>
<evidence type="ECO:0000256" key="10">
    <source>
        <dbReference type="ARBA" id="ARBA00023211"/>
    </source>
</evidence>
<evidence type="ECO:0000256" key="4">
    <source>
        <dbReference type="ARBA" id="ARBA00007383"/>
    </source>
</evidence>
<accession>A0A9P1C0M0</accession>
<comment type="catalytic activity">
    <reaction evidence="1 11 12">
        <text>Endonucleolytic cleavage to 5'-phosphomonoester.</text>
        <dbReference type="EC" id="3.1.26.4"/>
    </reaction>
</comment>
<dbReference type="GO" id="GO:0003723">
    <property type="term" value="F:RNA binding"/>
    <property type="evidence" value="ECO:0007669"/>
    <property type="project" value="UniProtKB-UniRule"/>
</dbReference>
<evidence type="ECO:0000256" key="9">
    <source>
        <dbReference type="ARBA" id="ARBA00022801"/>
    </source>
</evidence>
<evidence type="ECO:0000256" key="6">
    <source>
        <dbReference type="ARBA" id="ARBA00022722"/>
    </source>
</evidence>
<comment type="caution">
    <text evidence="15">The sequence shown here is derived from an EMBL/GenBank/DDBJ whole genome shotgun (WGS) entry which is preliminary data.</text>
</comment>
<dbReference type="EMBL" id="CAMXCT020000759">
    <property type="protein sequence ID" value="CAL1136304.1"/>
    <property type="molecule type" value="Genomic_DNA"/>
</dbReference>
<evidence type="ECO:0000256" key="5">
    <source>
        <dbReference type="ARBA" id="ARBA00022490"/>
    </source>
</evidence>
<dbReference type="OrthoDB" id="7462577at2759"/>
<evidence type="ECO:0000256" key="2">
    <source>
        <dbReference type="ARBA" id="ARBA00004065"/>
    </source>
</evidence>
<evidence type="ECO:0000259" key="14">
    <source>
        <dbReference type="PROSITE" id="PS51975"/>
    </source>
</evidence>
<keyword evidence="7 11" id="KW-0479">Metal-binding</keyword>
<keyword evidence="9 11" id="KW-0378">Hydrolase</keyword>
<evidence type="ECO:0000313" key="17">
    <source>
        <dbReference type="Proteomes" id="UP001152797"/>
    </source>
</evidence>
<dbReference type="InterPro" id="IPR012337">
    <property type="entry name" value="RNaseH-like_sf"/>
</dbReference>
<evidence type="ECO:0000256" key="13">
    <source>
        <dbReference type="SAM" id="MobiDB-lite"/>
    </source>
</evidence>
<dbReference type="GO" id="GO:0004523">
    <property type="term" value="F:RNA-DNA hybrid ribonuclease activity"/>
    <property type="evidence" value="ECO:0007669"/>
    <property type="project" value="UniProtKB-UniRule"/>
</dbReference>
<proteinExistence type="inferred from homology"/>
<keyword evidence="10" id="KW-0464">Manganese</keyword>